<dbReference type="EMBL" id="FOWE01000004">
    <property type="protein sequence ID" value="SFO17371.1"/>
    <property type="molecule type" value="Genomic_DNA"/>
</dbReference>
<keyword evidence="4 6" id="KW-1133">Transmembrane helix</keyword>
<keyword evidence="8" id="KW-1185">Reference proteome</keyword>
<evidence type="ECO:0000256" key="5">
    <source>
        <dbReference type="ARBA" id="ARBA00023136"/>
    </source>
</evidence>
<organism evidence="7 8">
    <name type="scientific">Geodermatophilus obscurus</name>
    <dbReference type="NCBI Taxonomy" id="1861"/>
    <lineage>
        <taxon>Bacteria</taxon>
        <taxon>Bacillati</taxon>
        <taxon>Actinomycetota</taxon>
        <taxon>Actinomycetes</taxon>
        <taxon>Geodermatophilales</taxon>
        <taxon>Geodermatophilaceae</taxon>
        <taxon>Geodermatophilus</taxon>
    </lineage>
</organism>
<comment type="subcellular location">
    <subcellularLocation>
        <location evidence="1">Cell membrane</location>
        <topology evidence="1">Multi-pass membrane protein</topology>
    </subcellularLocation>
</comment>
<gene>
    <name evidence="7" type="ORF">SAMN05660359_01765</name>
</gene>
<feature type="transmembrane region" description="Helical" evidence="6">
    <location>
        <begin position="168"/>
        <end position="189"/>
    </location>
</feature>
<evidence type="ECO:0000256" key="2">
    <source>
        <dbReference type="ARBA" id="ARBA00022475"/>
    </source>
</evidence>
<dbReference type="OrthoDB" id="5182677at2"/>
<protein>
    <recommendedName>
        <fullName evidence="9">Lysylphosphatidylglycerol synthase TM region</fullName>
    </recommendedName>
</protein>
<evidence type="ECO:0000313" key="7">
    <source>
        <dbReference type="EMBL" id="SFO17371.1"/>
    </source>
</evidence>
<dbReference type="AlphaFoldDB" id="A0A1I5F225"/>
<dbReference type="RefSeq" id="WP_075013176.1">
    <property type="nucleotide sequence ID" value="NZ_FOWE01000004.1"/>
</dbReference>
<feature type="transmembrane region" description="Helical" evidence="6">
    <location>
        <begin position="62"/>
        <end position="82"/>
    </location>
</feature>
<feature type="transmembrane region" description="Helical" evidence="6">
    <location>
        <begin position="94"/>
        <end position="120"/>
    </location>
</feature>
<dbReference type="PANTHER" id="PTHR39087:SF2">
    <property type="entry name" value="UPF0104 MEMBRANE PROTEIN MJ1595"/>
    <property type="match status" value="1"/>
</dbReference>
<feature type="transmembrane region" description="Helical" evidence="6">
    <location>
        <begin position="140"/>
        <end position="161"/>
    </location>
</feature>
<feature type="transmembrane region" description="Helical" evidence="6">
    <location>
        <begin position="240"/>
        <end position="265"/>
    </location>
</feature>
<dbReference type="GO" id="GO:0005886">
    <property type="term" value="C:plasma membrane"/>
    <property type="evidence" value="ECO:0007669"/>
    <property type="project" value="UniProtKB-SubCell"/>
</dbReference>
<dbReference type="PANTHER" id="PTHR39087">
    <property type="entry name" value="UPF0104 MEMBRANE PROTEIN MJ1595"/>
    <property type="match status" value="1"/>
</dbReference>
<evidence type="ECO:0000313" key="8">
    <source>
        <dbReference type="Proteomes" id="UP000183642"/>
    </source>
</evidence>
<dbReference type="InterPro" id="IPR022791">
    <property type="entry name" value="L-PG_synthase/AglD"/>
</dbReference>
<feature type="transmembrane region" description="Helical" evidence="6">
    <location>
        <begin position="277"/>
        <end position="310"/>
    </location>
</feature>
<name>A0A1I5F225_9ACTN</name>
<feature type="transmembrane region" description="Helical" evidence="6">
    <location>
        <begin position="23"/>
        <end position="42"/>
    </location>
</feature>
<evidence type="ECO:0000256" key="4">
    <source>
        <dbReference type="ARBA" id="ARBA00022989"/>
    </source>
</evidence>
<keyword evidence="5 6" id="KW-0472">Membrane</keyword>
<evidence type="ECO:0000256" key="6">
    <source>
        <dbReference type="SAM" id="Phobius"/>
    </source>
</evidence>
<evidence type="ECO:0008006" key="9">
    <source>
        <dbReference type="Google" id="ProtNLM"/>
    </source>
</evidence>
<evidence type="ECO:0000256" key="3">
    <source>
        <dbReference type="ARBA" id="ARBA00022692"/>
    </source>
</evidence>
<dbReference type="Pfam" id="PF03706">
    <property type="entry name" value="LPG_synthase_TM"/>
    <property type="match status" value="1"/>
</dbReference>
<evidence type="ECO:0000256" key="1">
    <source>
        <dbReference type="ARBA" id="ARBA00004651"/>
    </source>
</evidence>
<reference evidence="8" key="1">
    <citation type="submission" date="2016-10" db="EMBL/GenBank/DDBJ databases">
        <authorList>
            <person name="Varghese N."/>
            <person name="Submissions S."/>
        </authorList>
    </citation>
    <scope>NUCLEOTIDE SEQUENCE [LARGE SCALE GENOMIC DNA]</scope>
    <source>
        <strain evidence="8">DSM 43161</strain>
    </source>
</reference>
<accession>A0A1I5F225</accession>
<dbReference type="Proteomes" id="UP000183642">
    <property type="component" value="Unassembled WGS sequence"/>
</dbReference>
<keyword evidence="2" id="KW-1003">Cell membrane</keyword>
<feature type="transmembrane region" description="Helical" evidence="6">
    <location>
        <begin position="316"/>
        <end position="344"/>
    </location>
</feature>
<proteinExistence type="predicted"/>
<keyword evidence="3 6" id="KW-0812">Transmembrane</keyword>
<sequence>MTAVAPQAPPARPPRRTPLWRRVLTPVLSLALVGGVFFWFLPQFTSLSDVRSAVLSMSWSELALLGAVTVWNLATYQFVMVATMPALRLREATVSTLTTTAVSNTVVGGAAISLGLTYSMNSSWGFSRSRTSVSLLLSGLWNNFAKLALPVLALALLALSATPTTGRVVAGLAGIAGLLVAVVLLGLLLRSRESAARIGRGAGRVASAVIRPLGRPPVSGWDRATTKFRDRTALLLRARWHWLTLATVVSQLSLFAVLLVALRAVGVDAGEVGTVEALAVFAFARLLTAVPFTPGGLGVIELALITGLAAAGGDRALVAAAVLVFRGLTYVLPIPLGVGTYLFWRHNRSWRREPNSAPRTELVPETT</sequence>